<dbReference type="EMBL" id="OBKZ01000056">
    <property type="protein sequence ID" value="SOB55352.1"/>
    <property type="molecule type" value="Genomic_DNA"/>
</dbReference>
<evidence type="ECO:0000313" key="3">
    <source>
        <dbReference type="Proteomes" id="UP000219564"/>
    </source>
</evidence>
<dbReference type="Proteomes" id="UP000219564">
    <property type="component" value="Unassembled WGS sequence"/>
</dbReference>
<proteinExistence type="predicted"/>
<comment type="caution">
    <text evidence="2">The sequence shown here is derived from an EMBL/GenBank/DDBJ whole genome shotgun (WGS) entry which is preliminary data.</text>
</comment>
<protein>
    <recommendedName>
        <fullName evidence="4">Transposase</fullName>
    </recommendedName>
</protein>
<feature type="region of interest" description="Disordered" evidence="1">
    <location>
        <begin position="1"/>
        <end position="20"/>
    </location>
</feature>
<accession>A0AAX2HEV1</accession>
<evidence type="ECO:0008006" key="4">
    <source>
        <dbReference type="Google" id="ProtNLM"/>
    </source>
</evidence>
<organism evidence="2 3">
    <name type="scientific">Pseudomonas lundensis</name>
    <dbReference type="NCBI Taxonomy" id="86185"/>
    <lineage>
        <taxon>Bacteria</taxon>
        <taxon>Pseudomonadati</taxon>
        <taxon>Pseudomonadota</taxon>
        <taxon>Gammaproteobacteria</taxon>
        <taxon>Pseudomonadales</taxon>
        <taxon>Pseudomonadaceae</taxon>
        <taxon>Pseudomonas</taxon>
    </lineage>
</organism>
<gene>
    <name evidence="2" type="ORF">PLUA15_90113</name>
</gene>
<sequence length="65" mass="7220">MCSSVTSRVTGRLGAAGQPGCKVEDSRWRLLKTNSYTFLGLDGCTPNKNGLETVDRTIRQRLFQE</sequence>
<name>A0AAX2HEV1_9PSED</name>
<reference evidence="2 3" key="1">
    <citation type="submission" date="2017-08" db="EMBL/GenBank/DDBJ databases">
        <authorList>
            <person name="Chaillou S."/>
        </authorList>
    </citation>
    <scope>NUCLEOTIDE SEQUENCE [LARGE SCALE GENOMIC DNA]</scope>
    <source>
        <strain evidence="2 3">MFPA15A1205</strain>
    </source>
</reference>
<evidence type="ECO:0000256" key="1">
    <source>
        <dbReference type="SAM" id="MobiDB-lite"/>
    </source>
</evidence>
<dbReference type="AlphaFoldDB" id="A0AAX2HEV1"/>
<evidence type="ECO:0000313" key="2">
    <source>
        <dbReference type="EMBL" id="SOB55352.1"/>
    </source>
</evidence>